<reference evidence="2 3" key="1">
    <citation type="submission" date="2023-12" db="EMBL/GenBank/DDBJ databases">
        <title>Description of an unclassified Opitutus bacterium of Verrucomicrobiota.</title>
        <authorList>
            <person name="Zhang D.-F."/>
        </authorList>
    </citation>
    <scope>NUCLEOTIDE SEQUENCE [LARGE SCALE GENOMIC DNA]</scope>
    <source>
        <strain evidence="2 3">WL0086</strain>
    </source>
</reference>
<evidence type="ECO:0000256" key="1">
    <source>
        <dbReference type="SAM" id="SignalP"/>
    </source>
</evidence>
<proteinExistence type="predicted"/>
<gene>
    <name evidence="2" type="ORF">K1X11_004625</name>
</gene>
<sequence length="131" mass="14886">MNRFRFLSLLTLGCILGAFAALRADDHKTARSWGPWEAIAFDEAVVQDVRVSGDDIFIKLQPDHRNDTLTMKISMQKGAGYRKWFTGEEVLVAQENSGRAANTWTDRIQTSASYLEYYANGKLFLHLKRKG</sequence>
<evidence type="ECO:0008006" key="4">
    <source>
        <dbReference type="Google" id="ProtNLM"/>
    </source>
</evidence>
<evidence type="ECO:0000313" key="3">
    <source>
        <dbReference type="Proteomes" id="UP000738431"/>
    </source>
</evidence>
<dbReference type="EMBL" id="CP139781">
    <property type="protein sequence ID" value="WRQ88677.1"/>
    <property type="molecule type" value="Genomic_DNA"/>
</dbReference>
<accession>A0ABZ1CAG5</accession>
<dbReference type="RefSeq" id="WP_221031778.1">
    <property type="nucleotide sequence ID" value="NZ_CP139781.1"/>
</dbReference>
<feature type="signal peptide" evidence="1">
    <location>
        <begin position="1"/>
        <end position="20"/>
    </location>
</feature>
<evidence type="ECO:0000313" key="2">
    <source>
        <dbReference type="EMBL" id="WRQ88677.1"/>
    </source>
</evidence>
<name>A0ABZ1CAG5_9BACT</name>
<protein>
    <recommendedName>
        <fullName evidence="4">Lipocalin-like domain-containing protein</fullName>
    </recommendedName>
</protein>
<keyword evidence="3" id="KW-1185">Reference proteome</keyword>
<keyword evidence="1" id="KW-0732">Signal</keyword>
<dbReference type="Proteomes" id="UP000738431">
    <property type="component" value="Chromosome"/>
</dbReference>
<organism evidence="2 3">
    <name type="scientific">Actomonas aquatica</name>
    <dbReference type="NCBI Taxonomy" id="2866162"/>
    <lineage>
        <taxon>Bacteria</taxon>
        <taxon>Pseudomonadati</taxon>
        <taxon>Verrucomicrobiota</taxon>
        <taxon>Opitutia</taxon>
        <taxon>Opitutales</taxon>
        <taxon>Opitutaceae</taxon>
        <taxon>Actomonas</taxon>
    </lineage>
</organism>
<feature type="chain" id="PRO_5045467112" description="Lipocalin-like domain-containing protein" evidence="1">
    <location>
        <begin position="21"/>
        <end position="131"/>
    </location>
</feature>